<evidence type="ECO:0000313" key="2">
    <source>
        <dbReference type="Proteomes" id="UP000619033"/>
    </source>
</evidence>
<comment type="caution">
    <text evidence="1">The sequence shown here is derived from an EMBL/GenBank/DDBJ whole genome shotgun (WGS) entry which is preliminary data.</text>
</comment>
<dbReference type="AlphaFoldDB" id="A0A8J7MT90"/>
<dbReference type="Pfam" id="PF12086">
    <property type="entry name" value="DUF3563"/>
    <property type="match status" value="1"/>
</dbReference>
<organism evidence="1 2">
    <name type="scientific">Fuscibacter oryzae</name>
    <dbReference type="NCBI Taxonomy" id="2803939"/>
    <lineage>
        <taxon>Bacteria</taxon>
        <taxon>Pseudomonadati</taxon>
        <taxon>Pseudomonadota</taxon>
        <taxon>Alphaproteobacteria</taxon>
        <taxon>Rhodobacterales</taxon>
        <taxon>Paracoccaceae</taxon>
        <taxon>Fuscibacter</taxon>
    </lineage>
</organism>
<accession>A0A8J7MT90</accession>
<name>A0A8J7MT90_9RHOB</name>
<protein>
    <recommendedName>
        <fullName evidence="3">DUF3563 domain-containing protein</fullName>
    </recommendedName>
</protein>
<evidence type="ECO:0008006" key="3">
    <source>
        <dbReference type="Google" id="ProtNLM"/>
    </source>
</evidence>
<reference evidence="1" key="1">
    <citation type="submission" date="2021-01" db="EMBL/GenBank/DDBJ databases">
        <title>Genome seq and assembly of Tabrizicola sp. KVB23.</title>
        <authorList>
            <person name="Chhetri G."/>
        </authorList>
    </citation>
    <scope>NUCLEOTIDE SEQUENCE</scope>
    <source>
        <strain evidence="1">KVB23</strain>
    </source>
</reference>
<dbReference type="RefSeq" id="WP_202662498.1">
    <property type="nucleotide sequence ID" value="NZ_JAESVP010000012.1"/>
</dbReference>
<dbReference type="Proteomes" id="UP000619033">
    <property type="component" value="Unassembled WGS sequence"/>
</dbReference>
<sequence length="53" mass="6398">MLNRVKSFLNTLLPPTVEDRERAYLNESVSRTDLERRERMIEQGMFRHRAFGM</sequence>
<keyword evidence="2" id="KW-1185">Reference proteome</keyword>
<dbReference type="EMBL" id="JAESVP010000012">
    <property type="protein sequence ID" value="MBL4929928.1"/>
    <property type="molecule type" value="Genomic_DNA"/>
</dbReference>
<proteinExistence type="predicted"/>
<gene>
    <name evidence="1" type="ORF">JI744_17640</name>
</gene>
<evidence type="ECO:0000313" key="1">
    <source>
        <dbReference type="EMBL" id="MBL4929928.1"/>
    </source>
</evidence>
<dbReference type="InterPro" id="IPR021946">
    <property type="entry name" value="DUF3563"/>
</dbReference>